<feature type="transmembrane region" description="Helical" evidence="1">
    <location>
        <begin position="6"/>
        <end position="23"/>
    </location>
</feature>
<organism evidence="2 3">
    <name type="scientific">Flagellimonas hymeniacidonis</name>
    <dbReference type="NCBI Taxonomy" id="2603628"/>
    <lineage>
        <taxon>Bacteria</taxon>
        <taxon>Pseudomonadati</taxon>
        <taxon>Bacteroidota</taxon>
        <taxon>Flavobacteriia</taxon>
        <taxon>Flavobacteriales</taxon>
        <taxon>Flavobacteriaceae</taxon>
        <taxon>Flagellimonas</taxon>
    </lineage>
</organism>
<feature type="transmembrane region" description="Helical" evidence="1">
    <location>
        <begin position="35"/>
        <end position="53"/>
    </location>
</feature>
<reference evidence="2 3" key="1">
    <citation type="submission" date="2019-08" db="EMBL/GenBank/DDBJ databases">
        <title>Professor.</title>
        <authorList>
            <person name="Park J.S."/>
        </authorList>
    </citation>
    <scope>NUCLEOTIDE SEQUENCE [LARGE SCALE GENOMIC DNA]</scope>
    <source>
        <strain evidence="2 3">176CP5-101</strain>
    </source>
</reference>
<keyword evidence="1" id="KW-0812">Transmembrane</keyword>
<evidence type="ECO:0000256" key="1">
    <source>
        <dbReference type="SAM" id="Phobius"/>
    </source>
</evidence>
<keyword evidence="1" id="KW-0472">Membrane</keyword>
<dbReference type="AlphaFoldDB" id="A0A5C8V8D1"/>
<comment type="caution">
    <text evidence="2">The sequence shown here is derived from an EMBL/GenBank/DDBJ whole genome shotgun (WGS) entry which is preliminary data.</text>
</comment>
<sequence>MLRPFMLATVWLAMFLLEFGPFIKSFFKKINAKKVLGYSAFVLGLLTVLWIVYPTVQKKVHSYKYNATHLITKGYEERAKLRKADDVIDASNMPKAIFMSHVRYIVTPMPHSIIKRMFSSGLKSEYGKTSEFLRLYTLIVYYFALVWLLINIKSVVRTIGALGFQQKAILLWLFAFLPIYSIAHFGGSHQRLKLPFQLLVLILFIYTRKFKKNKRNLT</sequence>
<name>A0A5C8V8D1_9FLAO</name>
<gene>
    <name evidence="2" type="ORF">FVB32_04880</name>
</gene>
<keyword evidence="3" id="KW-1185">Reference proteome</keyword>
<accession>A0A5C8V8D1</accession>
<keyword evidence="1" id="KW-1133">Transmembrane helix</keyword>
<feature type="transmembrane region" description="Helical" evidence="1">
    <location>
        <begin position="135"/>
        <end position="156"/>
    </location>
</feature>
<dbReference type="RefSeq" id="WP_147741727.1">
    <property type="nucleotide sequence ID" value="NZ_VRUR01000001.1"/>
</dbReference>
<dbReference type="Proteomes" id="UP000321456">
    <property type="component" value="Unassembled WGS sequence"/>
</dbReference>
<evidence type="ECO:0000313" key="2">
    <source>
        <dbReference type="EMBL" id="TXN37626.1"/>
    </source>
</evidence>
<dbReference type="EMBL" id="VRUR01000001">
    <property type="protein sequence ID" value="TXN37626.1"/>
    <property type="molecule type" value="Genomic_DNA"/>
</dbReference>
<evidence type="ECO:0000313" key="3">
    <source>
        <dbReference type="Proteomes" id="UP000321456"/>
    </source>
</evidence>
<feature type="transmembrane region" description="Helical" evidence="1">
    <location>
        <begin position="168"/>
        <end position="186"/>
    </location>
</feature>
<proteinExistence type="predicted"/>
<protein>
    <submittedName>
        <fullName evidence="2">Uncharacterized protein</fullName>
    </submittedName>
</protein>
<feature type="transmembrane region" description="Helical" evidence="1">
    <location>
        <begin position="192"/>
        <end position="208"/>
    </location>
</feature>